<accession>A0A6J8A8U9</accession>
<keyword evidence="2" id="KW-1185">Reference proteome</keyword>
<evidence type="ECO:0000313" key="2">
    <source>
        <dbReference type="Proteomes" id="UP000507470"/>
    </source>
</evidence>
<name>A0A6J8A8U9_MYTCO</name>
<dbReference type="AlphaFoldDB" id="A0A6J8A8U9"/>
<dbReference type="EMBL" id="CACVKT020000959">
    <property type="protein sequence ID" value="CAC5364239.1"/>
    <property type="molecule type" value="Genomic_DNA"/>
</dbReference>
<dbReference type="PANTHER" id="PTHR47331">
    <property type="entry name" value="PHD-TYPE DOMAIN-CONTAINING PROTEIN"/>
    <property type="match status" value="1"/>
</dbReference>
<dbReference type="PANTHER" id="PTHR47331:SF6">
    <property type="entry name" value="DOUBLECORTIN DOMAIN-CONTAINING PROTEIN"/>
    <property type="match status" value="1"/>
</dbReference>
<dbReference type="OrthoDB" id="6147340at2759"/>
<evidence type="ECO:0000313" key="1">
    <source>
        <dbReference type="EMBL" id="CAC5364239.1"/>
    </source>
</evidence>
<reference evidence="1 2" key="1">
    <citation type="submission" date="2020-06" db="EMBL/GenBank/DDBJ databases">
        <authorList>
            <person name="Li R."/>
            <person name="Bekaert M."/>
        </authorList>
    </citation>
    <scope>NUCLEOTIDE SEQUENCE [LARGE SCALE GENOMIC DNA]</scope>
    <source>
        <strain evidence="2">wild</strain>
    </source>
</reference>
<sequence length="159" mass="18642">MHLEQKPRVNHDGEKIDHSALESDAVIKCTQICKQQFSGKSCAKIVQRLPNNRSHAYEIETNLDVSLRRDKKKREHFFEFMEQVLERRNAVITLPLSKDDERWYLPIFGVYHPRKPNKVRAVFDSFAKFANISLNDELLPGPDLNNKLLGVLLRFWKNL</sequence>
<protein>
    <submittedName>
        <fullName evidence="1">Uncharacterized protein</fullName>
    </submittedName>
</protein>
<organism evidence="1 2">
    <name type="scientific">Mytilus coruscus</name>
    <name type="common">Sea mussel</name>
    <dbReference type="NCBI Taxonomy" id="42192"/>
    <lineage>
        <taxon>Eukaryota</taxon>
        <taxon>Metazoa</taxon>
        <taxon>Spiralia</taxon>
        <taxon>Lophotrochozoa</taxon>
        <taxon>Mollusca</taxon>
        <taxon>Bivalvia</taxon>
        <taxon>Autobranchia</taxon>
        <taxon>Pteriomorphia</taxon>
        <taxon>Mytilida</taxon>
        <taxon>Mytiloidea</taxon>
        <taxon>Mytilidae</taxon>
        <taxon>Mytilinae</taxon>
        <taxon>Mytilus</taxon>
    </lineage>
</organism>
<gene>
    <name evidence="1" type="ORF">MCOR_5354</name>
</gene>
<proteinExistence type="predicted"/>
<dbReference type="Proteomes" id="UP000507470">
    <property type="component" value="Unassembled WGS sequence"/>
</dbReference>